<name>A0A919SGP1_9ACTN</name>
<evidence type="ECO:0000313" key="6">
    <source>
        <dbReference type="Proteomes" id="UP000680865"/>
    </source>
</evidence>
<feature type="domain" description="AMP-binding enzyme C-terminal" evidence="4">
    <location>
        <begin position="411"/>
        <end position="488"/>
    </location>
</feature>
<comment type="caution">
    <text evidence="5">The sequence shown here is derived from an EMBL/GenBank/DDBJ whole genome shotgun (WGS) entry which is preliminary data.</text>
</comment>
<dbReference type="Pfam" id="PF00501">
    <property type="entry name" value="AMP-binding"/>
    <property type="match status" value="1"/>
</dbReference>
<dbReference type="RefSeq" id="WP_212996885.1">
    <property type="nucleotide sequence ID" value="NZ_BAAATW010000003.1"/>
</dbReference>
<dbReference type="PANTHER" id="PTHR43201">
    <property type="entry name" value="ACYL-COA SYNTHETASE"/>
    <property type="match status" value="1"/>
</dbReference>
<dbReference type="PROSITE" id="PS00455">
    <property type="entry name" value="AMP_BINDING"/>
    <property type="match status" value="1"/>
</dbReference>
<dbReference type="InterPro" id="IPR025110">
    <property type="entry name" value="AMP-bd_C"/>
</dbReference>
<feature type="domain" description="AMP-dependent synthetase/ligase" evidence="3">
    <location>
        <begin position="23"/>
        <end position="356"/>
    </location>
</feature>
<evidence type="ECO:0000256" key="1">
    <source>
        <dbReference type="ARBA" id="ARBA00006432"/>
    </source>
</evidence>
<dbReference type="Pfam" id="PF13193">
    <property type="entry name" value="AMP-binding_C"/>
    <property type="match status" value="1"/>
</dbReference>
<dbReference type="InterPro" id="IPR020845">
    <property type="entry name" value="AMP-binding_CS"/>
</dbReference>
<comment type="similarity">
    <text evidence="1">Belongs to the ATP-dependent AMP-binding enzyme family.</text>
</comment>
<dbReference type="PANTHER" id="PTHR43201:SF5">
    <property type="entry name" value="MEDIUM-CHAIN ACYL-COA LIGASE ACSF2, MITOCHONDRIAL"/>
    <property type="match status" value="1"/>
</dbReference>
<dbReference type="InterPro" id="IPR000873">
    <property type="entry name" value="AMP-dep_synth/lig_dom"/>
</dbReference>
<evidence type="ECO:0000313" key="5">
    <source>
        <dbReference type="EMBL" id="GIM70353.1"/>
    </source>
</evidence>
<evidence type="ECO:0000256" key="2">
    <source>
        <dbReference type="ARBA" id="ARBA00022598"/>
    </source>
</evidence>
<protein>
    <submittedName>
        <fullName evidence="5">AMP-dependent ligase</fullName>
    </submittedName>
</protein>
<keyword evidence="6" id="KW-1185">Reference proteome</keyword>
<keyword evidence="2 5" id="KW-0436">Ligase</keyword>
<dbReference type="SUPFAM" id="SSF56801">
    <property type="entry name" value="Acetyl-CoA synthetase-like"/>
    <property type="match status" value="1"/>
</dbReference>
<dbReference type="GO" id="GO:0031956">
    <property type="term" value="F:medium-chain fatty acid-CoA ligase activity"/>
    <property type="evidence" value="ECO:0007669"/>
    <property type="project" value="TreeGrafter"/>
</dbReference>
<dbReference type="Gene3D" id="3.30.300.30">
    <property type="match status" value="1"/>
</dbReference>
<evidence type="ECO:0000259" key="3">
    <source>
        <dbReference type="Pfam" id="PF00501"/>
    </source>
</evidence>
<dbReference type="InterPro" id="IPR042099">
    <property type="entry name" value="ANL_N_sf"/>
</dbReference>
<proteinExistence type="inferred from homology"/>
<sequence length="498" mass="53273">MSEVFRLMAVRARSGEAGPAFLTAADGRALSWQDLARYAGALRELAAHRQLPDRARIGISSADPLAFTAAYLGILAADLTAVPIDPRLTQAEIGATADRLRLDVLLAGDPAVQPWLPDTDLWDIGSVKPLLVRSSASGNWPGQGAAMRPAVLLTSSGTTGRPKGIGLSQWQLLHAARRVAHHHRFGPGERGYSPLPLFHVNAQVMGLLATLVSGGSLVLDRRFDPHTYWERVAQWQPTWLNTVPAVLAALATEAPPPEAVAARIRFARSASAPLPTATQRAFTGATGVPVLETYGMTEAAGQITANPLDARARRVGTVGVPVGLCLEVLDEGGRPARPGEPGMVALRGRAVAHRYLEIGDDGRERSRSARDAAGWLRTGDLGSRDDDGFLRLHGRTDDVINRGGEKIFPLEVENVLLAHPAVRSAAVVAAPHDRLGQVPVALVTLHRGYDTEEAVEALHDWCAYGLARYKRPTGISVADALPTGPTGKILRRRVREAL</sequence>
<dbReference type="Gene3D" id="3.40.50.12780">
    <property type="entry name" value="N-terminal domain of ligase-like"/>
    <property type="match status" value="1"/>
</dbReference>
<gene>
    <name evidence="5" type="ORF">Aco04nite_19800</name>
</gene>
<organism evidence="5 6">
    <name type="scientific">Winogradskya consettensis</name>
    <dbReference type="NCBI Taxonomy" id="113560"/>
    <lineage>
        <taxon>Bacteria</taxon>
        <taxon>Bacillati</taxon>
        <taxon>Actinomycetota</taxon>
        <taxon>Actinomycetes</taxon>
        <taxon>Micromonosporales</taxon>
        <taxon>Micromonosporaceae</taxon>
        <taxon>Winogradskya</taxon>
    </lineage>
</organism>
<dbReference type="GO" id="GO:0006631">
    <property type="term" value="P:fatty acid metabolic process"/>
    <property type="evidence" value="ECO:0007669"/>
    <property type="project" value="TreeGrafter"/>
</dbReference>
<dbReference type="InterPro" id="IPR045851">
    <property type="entry name" value="AMP-bd_C_sf"/>
</dbReference>
<accession>A0A919SGP1</accession>
<evidence type="ECO:0000259" key="4">
    <source>
        <dbReference type="Pfam" id="PF13193"/>
    </source>
</evidence>
<dbReference type="Proteomes" id="UP000680865">
    <property type="component" value="Unassembled WGS sequence"/>
</dbReference>
<dbReference type="AlphaFoldDB" id="A0A919SGP1"/>
<dbReference type="EMBL" id="BOQP01000008">
    <property type="protein sequence ID" value="GIM70353.1"/>
    <property type="molecule type" value="Genomic_DNA"/>
</dbReference>
<reference evidence="5" key="1">
    <citation type="submission" date="2021-03" db="EMBL/GenBank/DDBJ databases">
        <title>Whole genome shotgun sequence of Actinoplanes consettensis NBRC 14913.</title>
        <authorList>
            <person name="Komaki H."/>
            <person name="Tamura T."/>
        </authorList>
    </citation>
    <scope>NUCLEOTIDE SEQUENCE</scope>
    <source>
        <strain evidence="5">NBRC 14913</strain>
    </source>
</reference>